<reference evidence="8" key="1">
    <citation type="submission" date="2017-02" db="UniProtKB">
        <authorList>
            <consortium name="WormBaseParasite"/>
        </authorList>
    </citation>
    <scope>IDENTIFICATION</scope>
</reference>
<dbReference type="Proteomes" id="UP000046393">
    <property type="component" value="Unplaced"/>
</dbReference>
<name>A0A0N5AQJ3_9BILA</name>
<dbReference type="NCBIfam" id="TIGR00803">
    <property type="entry name" value="nst"/>
    <property type="match status" value="1"/>
</dbReference>
<evidence type="ECO:0000256" key="3">
    <source>
        <dbReference type="ARBA" id="ARBA00022692"/>
    </source>
</evidence>
<dbReference type="GO" id="GO:0000139">
    <property type="term" value="C:Golgi membrane"/>
    <property type="evidence" value="ECO:0007669"/>
    <property type="project" value="InterPro"/>
</dbReference>
<keyword evidence="4 6" id="KW-1133">Transmembrane helix</keyword>
<evidence type="ECO:0000256" key="4">
    <source>
        <dbReference type="ARBA" id="ARBA00022989"/>
    </source>
</evidence>
<feature type="transmembrane region" description="Helical" evidence="6">
    <location>
        <begin position="235"/>
        <end position="256"/>
    </location>
</feature>
<dbReference type="GO" id="GO:0015165">
    <property type="term" value="F:pyrimidine nucleotide-sugar transmembrane transporter activity"/>
    <property type="evidence" value="ECO:0007669"/>
    <property type="project" value="InterPro"/>
</dbReference>
<sequence length="312" mass="34689">MVSARTGKLQVIPTVCVLIQELMRMAASLLLLCFQEHSARQGLQLLHEEFVKKWKDALKVCIPAFIYVVQNNLMFLAARNLEAPVYLDQQETSKKASAKHQLLNETVFHGNRRSQYFRRKIFVRSSISNVAEKDILVGTIAILLVVSLSGCSGIFWEKLLKNKADISIWLKNAEISIISIPILLLLIAAKDSSTVMSRGFMAGLDVSAWINMLITSLGGLLIGFAITFADSILKAFANSIAIIIVCLLSIMLFDFLPSLKFLLGTFLFHSNITTVNVYQYGIHSIDDDSAGTNRSVTESFWLISLPELLQCG</sequence>
<dbReference type="PANTHER" id="PTHR10231">
    <property type="entry name" value="NUCLEOTIDE-SUGAR TRANSMEMBRANE TRANSPORTER"/>
    <property type="match status" value="1"/>
</dbReference>
<dbReference type="WBParaSite" id="SMUV_0000695801-mRNA-1">
    <property type="protein sequence ID" value="SMUV_0000695801-mRNA-1"/>
    <property type="gene ID" value="SMUV_0000695801"/>
</dbReference>
<comment type="subcellular location">
    <subcellularLocation>
        <location evidence="1">Membrane</location>
        <topology evidence="1">Multi-pass membrane protein</topology>
    </subcellularLocation>
</comment>
<accession>A0A0N5AQJ3</accession>
<feature type="transmembrane region" description="Helical" evidence="6">
    <location>
        <begin position="168"/>
        <end position="188"/>
    </location>
</feature>
<organism evidence="7 8">
    <name type="scientific">Syphacia muris</name>
    <dbReference type="NCBI Taxonomy" id="451379"/>
    <lineage>
        <taxon>Eukaryota</taxon>
        <taxon>Metazoa</taxon>
        <taxon>Ecdysozoa</taxon>
        <taxon>Nematoda</taxon>
        <taxon>Chromadorea</taxon>
        <taxon>Rhabditida</taxon>
        <taxon>Spirurina</taxon>
        <taxon>Oxyuridomorpha</taxon>
        <taxon>Oxyuroidea</taxon>
        <taxon>Oxyuridae</taxon>
        <taxon>Syphacia</taxon>
    </lineage>
</organism>
<keyword evidence="7" id="KW-1185">Reference proteome</keyword>
<dbReference type="AlphaFoldDB" id="A0A0N5AQJ3"/>
<evidence type="ECO:0000256" key="1">
    <source>
        <dbReference type="ARBA" id="ARBA00004141"/>
    </source>
</evidence>
<evidence type="ECO:0000256" key="6">
    <source>
        <dbReference type="SAM" id="Phobius"/>
    </source>
</evidence>
<feature type="transmembrane region" description="Helical" evidence="6">
    <location>
        <begin position="135"/>
        <end position="156"/>
    </location>
</feature>
<keyword evidence="3 6" id="KW-0812">Transmembrane</keyword>
<evidence type="ECO:0000256" key="5">
    <source>
        <dbReference type="ARBA" id="ARBA00023136"/>
    </source>
</evidence>
<evidence type="ECO:0000313" key="8">
    <source>
        <dbReference type="WBParaSite" id="SMUV_0000695801-mRNA-1"/>
    </source>
</evidence>
<dbReference type="InterPro" id="IPR007271">
    <property type="entry name" value="Nuc_sug_transpt"/>
</dbReference>
<evidence type="ECO:0000256" key="2">
    <source>
        <dbReference type="ARBA" id="ARBA00022597"/>
    </source>
</evidence>
<keyword evidence="2" id="KW-0813">Transport</keyword>
<feature type="transmembrane region" description="Helical" evidence="6">
    <location>
        <begin position="209"/>
        <end position="229"/>
    </location>
</feature>
<protein>
    <submittedName>
        <fullName evidence="8">Solute carrier family 40 protein</fullName>
    </submittedName>
</protein>
<dbReference type="STRING" id="451379.A0A0N5AQJ3"/>
<keyword evidence="2" id="KW-0762">Sugar transport</keyword>
<proteinExistence type="predicted"/>
<evidence type="ECO:0000313" key="7">
    <source>
        <dbReference type="Proteomes" id="UP000046393"/>
    </source>
</evidence>
<dbReference type="Pfam" id="PF04142">
    <property type="entry name" value="Nuc_sug_transp"/>
    <property type="match status" value="2"/>
</dbReference>
<keyword evidence="5 6" id="KW-0472">Membrane</keyword>